<evidence type="ECO:0000313" key="11">
    <source>
        <dbReference type="EMBL" id="TCL54142.1"/>
    </source>
</evidence>
<evidence type="ECO:0000256" key="2">
    <source>
        <dbReference type="ARBA" id="ARBA00001936"/>
    </source>
</evidence>
<dbReference type="GO" id="GO:0042840">
    <property type="term" value="P:D-glucuronate catabolic process"/>
    <property type="evidence" value="ECO:0007669"/>
    <property type="project" value="TreeGrafter"/>
</dbReference>
<protein>
    <recommendedName>
        <fullName evidence="7">mannonate dehydratase</fullName>
        <ecNumber evidence="7">4.2.1.8</ecNumber>
    </recommendedName>
</protein>
<dbReference type="GO" id="GO:0030145">
    <property type="term" value="F:manganese ion binding"/>
    <property type="evidence" value="ECO:0007669"/>
    <property type="project" value="TreeGrafter"/>
</dbReference>
<comment type="caution">
    <text evidence="11">The sequence shown here is derived from an EMBL/GenBank/DDBJ whole genome shotgun (WGS) entry which is preliminary data.</text>
</comment>
<evidence type="ECO:0000256" key="7">
    <source>
        <dbReference type="ARBA" id="ARBA00012927"/>
    </source>
</evidence>
<dbReference type="UniPathway" id="UPA00246"/>
<dbReference type="AlphaFoldDB" id="A0A4V2QAW9"/>
<gene>
    <name evidence="11" type="ORF">EDC14_10676</name>
</gene>
<dbReference type="GO" id="GO:0008927">
    <property type="term" value="F:mannonate dehydratase activity"/>
    <property type="evidence" value="ECO:0007669"/>
    <property type="project" value="UniProtKB-EC"/>
</dbReference>
<dbReference type="PANTHER" id="PTHR30387:SF2">
    <property type="entry name" value="MANNONATE DEHYDRATASE"/>
    <property type="match status" value="1"/>
</dbReference>
<comment type="cofactor">
    <cofactor evidence="3">
        <name>Fe(2+)</name>
        <dbReference type="ChEBI" id="CHEBI:29033"/>
    </cofactor>
</comment>
<organism evidence="11 12">
    <name type="scientific">Hydrogenispora ethanolica</name>
    <dbReference type="NCBI Taxonomy" id="1082276"/>
    <lineage>
        <taxon>Bacteria</taxon>
        <taxon>Bacillati</taxon>
        <taxon>Bacillota</taxon>
        <taxon>Hydrogenispora</taxon>
    </lineage>
</organism>
<keyword evidence="9" id="KW-0464">Manganese</keyword>
<evidence type="ECO:0000256" key="6">
    <source>
        <dbReference type="ARBA" id="ARBA00007389"/>
    </source>
</evidence>
<sequence>MNNQMKVQQIIDSNISDDEILFLKQMGIEYVSVQFSYEHCSYDHLMQLQERLRRNGLTITDAGCIKVYKNPAIHLGLADRDAWIEEYNNFTRWLGKAGIPVNYMTWEPNQVLTSQFAIGDRTRGSVSRIVDIHELEKLPHTHGREYGEEEIWANFKYFLDAALPVCEEANVKIALHPNDPPVPMLVGIHNLIHSAADYKRAFALAGNSPYLGMKLCVGCWLEGGTAFGNLLEDIDYFCREKKVLCVHFRNVSSPIPYFEETLLEDGYMDMYRVMQQLVNAEYDGVITVDHVPDFVESCGGKNAAYAYTIGYMKALLQCARAGKGQREG</sequence>
<dbReference type="InterPro" id="IPR004628">
    <property type="entry name" value="Man_deHydtase"/>
</dbReference>
<dbReference type="Gene3D" id="3.20.20.150">
    <property type="entry name" value="Divalent-metal-dependent TIM barrel enzymes"/>
    <property type="match status" value="1"/>
</dbReference>
<evidence type="ECO:0000256" key="4">
    <source>
        <dbReference type="ARBA" id="ARBA00002713"/>
    </source>
</evidence>
<comment type="catalytic activity">
    <reaction evidence="1">
        <text>D-mannonate = 2-dehydro-3-deoxy-D-gluconate + H2O</text>
        <dbReference type="Rhea" id="RHEA:20097"/>
        <dbReference type="ChEBI" id="CHEBI:15377"/>
        <dbReference type="ChEBI" id="CHEBI:17767"/>
        <dbReference type="ChEBI" id="CHEBI:57990"/>
        <dbReference type="EC" id="4.2.1.8"/>
    </reaction>
</comment>
<evidence type="ECO:0000256" key="5">
    <source>
        <dbReference type="ARBA" id="ARBA00004892"/>
    </source>
</evidence>
<dbReference type="InterPro" id="IPR036237">
    <property type="entry name" value="Xyl_isomerase-like_sf"/>
</dbReference>
<keyword evidence="8" id="KW-0408">Iron</keyword>
<dbReference type="RefSeq" id="WP_132018174.1">
    <property type="nucleotide sequence ID" value="NZ_SLUN01000067.1"/>
</dbReference>
<comment type="function">
    <text evidence="4">Catalyzes the dehydration of D-mannonate.</text>
</comment>
<evidence type="ECO:0000313" key="12">
    <source>
        <dbReference type="Proteomes" id="UP000295008"/>
    </source>
</evidence>
<dbReference type="GO" id="GO:0008198">
    <property type="term" value="F:ferrous iron binding"/>
    <property type="evidence" value="ECO:0007669"/>
    <property type="project" value="TreeGrafter"/>
</dbReference>
<evidence type="ECO:0000256" key="1">
    <source>
        <dbReference type="ARBA" id="ARBA00001794"/>
    </source>
</evidence>
<name>A0A4V2QAW9_HYDET</name>
<keyword evidence="10" id="KW-0456">Lyase</keyword>
<dbReference type="EC" id="4.2.1.8" evidence="7"/>
<evidence type="ECO:0000256" key="8">
    <source>
        <dbReference type="ARBA" id="ARBA00023004"/>
    </source>
</evidence>
<proteinExistence type="inferred from homology"/>
<dbReference type="PANTHER" id="PTHR30387">
    <property type="entry name" value="MANNONATE DEHYDRATASE"/>
    <property type="match status" value="1"/>
</dbReference>
<accession>A0A4V2QAW9</accession>
<keyword evidence="12" id="KW-1185">Reference proteome</keyword>
<evidence type="ECO:0000256" key="3">
    <source>
        <dbReference type="ARBA" id="ARBA00001954"/>
    </source>
</evidence>
<dbReference type="EMBL" id="SLUN01000067">
    <property type="protein sequence ID" value="TCL54142.1"/>
    <property type="molecule type" value="Genomic_DNA"/>
</dbReference>
<comment type="similarity">
    <text evidence="6">Belongs to the mannonate dehydratase family.</text>
</comment>
<comment type="cofactor">
    <cofactor evidence="2">
        <name>Mn(2+)</name>
        <dbReference type="ChEBI" id="CHEBI:29035"/>
    </cofactor>
</comment>
<comment type="pathway">
    <text evidence="5">Carbohydrate metabolism; pentose and glucuronate interconversion.</text>
</comment>
<dbReference type="OrthoDB" id="9780250at2"/>
<dbReference type="Pfam" id="PF03786">
    <property type="entry name" value="UxuA"/>
    <property type="match status" value="1"/>
</dbReference>
<evidence type="ECO:0000256" key="10">
    <source>
        <dbReference type="ARBA" id="ARBA00023239"/>
    </source>
</evidence>
<dbReference type="Proteomes" id="UP000295008">
    <property type="component" value="Unassembled WGS sequence"/>
</dbReference>
<reference evidence="11 12" key="1">
    <citation type="submission" date="2019-03" db="EMBL/GenBank/DDBJ databases">
        <title>Genomic Encyclopedia of Type Strains, Phase IV (KMG-IV): sequencing the most valuable type-strain genomes for metagenomic binning, comparative biology and taxonomic classification.</title>
        <authorList>
            <person name="Goeker M."/>
        </authorList>
    </citation>
    <scope>NUCLEOTIDE SEQUENCE [LARGE SCALE GENOMIC DNA]</scope>
    <source>
        <strain evidence="11 12">LX-B</strain>
    </source>
</reference>
<evidence type="ECO:0000256" key="9">
    <source>
        <dbReference type="ARBA" id="ARBA00023211"/>
    </source>
</evidence>
<dbReference type="SUPFAM" id="SSF51658">
    <property type="entry name" value="Xylose isomerase-like"/>
    <property type="match status" value="1"/>
</dbReference>